<evidence type="ECO:0000313" key="5">
    <source>
        <dbReference type="EMBL" id="EET60229.1"/>
    </source>
</evidence>
<accession>C6LGM9</accession>
<protein>
    <submittedName>
        <fullName evidence="5">ROK family protein</fullName>
    </submittedName>
</protein>
<dbReference type="SUPFAM" id="SSF46785">
    <property type="entry name" value="Winged helix' DNA-binding domain"/>
    <property type="match status" value="1"/>
</dbReference>
<dbReference type="SUPFAM" id="SSF53067">
    <property type="entry name" value="Actin-like ATPase domain"/>
    <property type="match status" value="1"/>
</dbReference>
<dbReference type="Pfam" id="PF00480">
    <property type="entry name" value="ROK"/>
    <property type="match status" value="1"/>
</dbReference>
<reference evidence="5" key="1">
    <citation type="submission" date="2009-07" db="EMBL/GenBank/DDBJ databases">
        <authorList>
            <person name="Weinstock G."/>
            <person name="Sodergren E."/>
            <person name="Clifton S."/>
            <person name="Fulton L."/>
            <person name="Fulton B."/>
            <person name="Courtney L."/>
            <person name="Fronick C."/>
            <person name="Harrison M."/>
            <person name="Strong C."/>
            <person name="Farmer C."/>
            <person name="Delahaunty K."/>
            <person name="Markovic C."/>
            <person name="Hall O."/>
            <person name="Minx P."/>
            <person name="Tomlinson C."/>
            <person name="Mitreva M."/>
            <person name="Nelson J."/>
            <person name="Hou S."/>
            <person name="Wollam A."/>
            <person name="Pepin K.H."/>
            <person name="Johnson M."/>
            <person name="Bhonagiri V."/>
            <person name="Nash W.E."/>
            <person name="Warren W."/>
            <person name="Chinwalla A."/>
            <person name="Mardis E.R."/>
            <person name="Wilson R.K."/>
        </authorList>
    </citation>
    <scope>NUCLEOTIDE SEQUENCE [LARGE SCALE GENOMIC DNA]</scope>
    <source>
        <strain evidence="5">DSM 14469</strain>
    </source>
</reference>
<gene>
    <name evidence="5" type="ORF">BRYFOR_07789</name>
</gene>
<name>C6LGM9_9FIRM</name>
<keyword evidence="3" id="KW-0119">Carbohydrate metabolism</keyword>
<dbReference type="GO" id="GO:0003700">
    <property type="term" value="F:DNA-binding transcription factor activity"/>
    <property type="evidence" value="ECO:0007669"/>
    <property type="project" value="InterPro"/>
</dbReference>
<dbReference type="Pfam" id="PF01047">
    <property type="entry name" value="MarR"/>
    <property type="match status" value="1"/>
</dbReference>
<organism evidence="5 6">
    <name type="scientific">Marvinbryantia formatexigens DSM 14469</name>
    <dbReference type="NCBI Taxonomy" id="478749"/>
    <lineage>
        <taxon>Bacteria</taxon>
        <taxon>Bacillati</taxon>
        <taxon>Bacillota</taxon>
        <taxon>Clostridia</taxon>
        <taxon>Lachnospirales</taxon>
        <taxon>Lachnospiraceae</taxon>
        <taxon>Marvinbryantia</taxon>
    </lineage>
</organism>
<dbReference type="InterPro" id="IPR036390">
    <property type="entry name" value="WH_DNA-bd_sf"/>
</dbReference>
<dbReference type="PANTHER" id="PTHR18964">
    <property type="entry name" value="ROK (REPRESSOR, ORF, KINASE) FAMILY"/>
    <property type="match status" value="1"/>
</dbReference>
<feature type="domain" description="HTH marR-type" evidence="4">
    <location>
        <begin position="16"/>
        <end position="60"/>
    </location>
</feature>
<sequence length="410" mass="45631">MRVEQGNSLLRVKAANQSTILRMIYYMGPVKRAEIAEQLELTLPTITTNVNSMISAGIVREVSIRDDGQARIGRKAHLLEVVPEAYHFVGIESTGIHRCVSVVDYCGRPLYSHYDEQGCADYRRSMEETCQVVLDCLKHCHLKLDDISGVCFGLPGWVDREEGILRVHPRNQWSNKNIREDFREITGYKGTVLVENNACVRAIGTQFRRRKEMENVESFTYLLVDTGIACPLIVNRANYIGSAVGAGEVGHMVMEADGRQCVCGNRGCLEAYSSDYAVIERCAEAIRQGKASKLKELCGQARPQMSQIMKAQRQGDRDVSAIVEDAVRVLGTAVANIINFICPDKMLIDCKMFSEMSNRTLLLAETDKNLCNKTYRGTEFLFVEPDRTGGALGAAAVAINHALETHLTIE</sequence>
<evidence type="ECO:0000259" key="4">
    <source>
        <dbReference type="Pfam" id="PF01047"/>
    </source>
</evidence>
<evidence type="ECO:0000313" key="6">
    <source>
        <dbReference type="Proteomes" id="UP000005561"/>
    </source>
</evidence>
<evidence type="ECO:0000256" key="1">
    <source>
        <dbReference type="ARBA" id="ARBA00002486"/>
    </source>
</evidence>
<dbReference type="OrthoDB" id="9796533at2"/>
<dbReference type="PANTHER" id="PTHR18964:SF149">
    <property type="entry name" value="BIFUNCTIONAL UDP-N-ACETYLGLUCOSAMINE 2-EPIMERASE_N-ACETYLMANNOSAMINE KINASE"/>
    <property type="match status" value="1"/>
</dbReference>
<evidence type="ECO:0000256" key="2">
    <source>
        <dbReference type="ARBA" id="ARBA00006479"/>
    </source>
</evidence>
<dbReference type="InterPro" id="IPR000835">
    <property type="entry name" value="HTH_MarR-typ"/>
</dbReference>
<dbReference type="AlphaFoldDB" id="C6LGM9"/>
<dbReference type="InterPro" id="IPR000600">
    <property type="entry name" value="ROK"/>
</dbReference>
<dbReference type="Gene3D" id="3.30.420.40">
    <property type="match status" value="2"/>
</dbReference>
<dbReference type="InterPro" id="IPR043129">
    <property type="entry name" value="ATPase_NBD"/>
</dbReference>
<dbReference type="eggNOG" id="COG1940">
    <property type="taxonomic scope" value="Bacteria"/>
</dbReference>
<dbReference type="Proteomes" id="UP000005561">
    <property type="component" value="Unassembled WGS sequence"/>
</dbReference>
<dbReference type="GO" id="GO:0042732">
    <property type="term" value="P:D-xylose metabolic process"/>
    <property type="evidence" value="ECO:0007669"/>
    <property type="project" value="UniProtKB-KW"/>
</dbReference>
<dbReference type="RefSeq" id="WP_006862574.1">
    <property type="nucleotide sequence ID" value="NZ_ACCL02000012.1"/>
</dbReference>
<keyword evidence="6" id="KW-1185">Reference proteome</keyword>
<keyword evidence="3" id="KW-0859">Xylose metabolism</keyword>
<comment type="similarity">
    <text evidence="2">Belongs to the ROK (NagC/XylR) family.</text>
</comment>
<dbReference type="STRING" id="168384.SAMN05660368_00951"/>
<dbReference type="Gene3D" id="1.10.10.10">
    <property type="entry name" value="Winged helix-like DNA-binding domain superfamily/Winged helix DNA-binding domain"/>
    <property type="match status" value="1"/>
</dbReference>
<dbReference type="EMBL" id="ACCL02000012">
    <property type="protein sequence ID" value="EET60229.1"/>
    <property type="molecule type" value="Genomic_DNA"/>
</dbReference>
<dbReference type="InterPro" id="IPR036388">
    <property type="entry name" value="WH-like_DNA-bd_sf"/>
</dbReference>
<evidence type="ECO:0000256" key="3">
    <source>
        <dbReference type="ARBA" id="ARBA00022629"/>
    </source>
</evidence>
<comment type="caution">
    <text evidence="5">The sequence shown here is derived from an EMBL/GenBank/DDBJ whole genome shotgun (WGS) entry which is preliminary data.</text>
</comment>
<proteinExistence type="inferred from homology"/>
<comment type="function">
    <text evidence="1">Transcriptional repressor of xylose-utilizing enzymes.</text>
</comment>